<protein>
    <submittedName>
        <fullName evidence="1">N-formylglutamate amidohydrolase</fullName>
    </submittedName>
</protein>
<dbReference type="Gene3D" id="3.40.630.40">
    <property type="entry name" value="Zn-dependent exopeptidases"/>
    <property type="match status" value="1"/>
</dbReference>
<dbReference type="EMBL" id="NOZR01000006">
    <property type="protein sequence ID" value="OYN80318.1"/>
    <property type="molecule type" value="Genomic_DNA"/>
</dbReference>
<dbReference type="OrthoDB" id="9815326at2"/>
<name>A0A255DLP5_9MYCO</name>
<evidence type="ECO:0000313" key="2">
    <source>
        <dbReference type="Proteomes" id="UP000216063"/>
    </source>
</evidence>
<organism evidence="1 2">
    <name type="scientific">Mycolicibacterium sphagni</name>
    <dbReference type="NCBI Taxonomy" id="1786"/>
    <lineage>
        <taxon>Bacteria</taxon>
        <taxon>Bacillati</taxon>
        <taxon>Actinomycetota</taxon>
        <taxon>Actinomycetes</taxon>
        <taxon>Mycobacteriales</taxon>
        <taxon>Mycobacteriaceae</taxon>
        <taxon>Mycolicibacterium</taxon>
    </lineage>
</organism>
<accession>A0A255DLP5</accession>
<proteinExistence type="predicted"/>
<dbReference type="Pfam" id="PF05013">
    <property type="entry name" value="FGase"/>
    <property type="match status" value="1"/>
</dbReference>
<keyword evidence="2" id="KW-1185">Reference proteome</keyword>
<evidence type="ECO:0000313" key="1">
    <source>
        <dbReference type="EMBL" id="OYN80318.1"/>
    </source>
</evidence>
<sequence>MDTFIITCEHGGNRIPARYRSLFRGQQALLDSHRGYDPGALVMARALARSCGAPLVASTVSRLLVDLNRSVGHQQLFSAVTRDASDQTRAQIVEIYYRPYRLHVERLVTQAVMRGDRVIHVSSHSFTAELDGSVRDADVGLLYDPSRPGEKALSARWKQSLATLAPELRVRRNYPYAGKGDGLTTHLRRQFTQSDYVGIELEVNQDIVRAAGRCWTALRHVLVDSLNAACEGLR</sequence>
<dbReference type="Proteomes" id="UP000216063">
    <property type="component" value="Unassembled WGS sequence"/>
</dbReference>
<dbReference type="RefSeq" id="WP_094478696.1">
    <property type="nucleotide sequence ID" value="NZ_JACKSC010000376.1"/>
</dbReference>
<comment type="caution">
    <text evidence="1">The sequence shown here is derived from an EMBL/GenBank/DDBJ whole genome shotgun (WGS) entry which is preliminary data.</text>
</comment>
<dbReference type="InterPro" id="IPR007709">
    <property type="entry name" value="N-FG_amidohydro"/>
</dbReference>
<dbReference type="AlphaFoldDB" id="A0A255DLP5"/>
<gene>
    <name evidence="1" type="ORF">CG716_09220</name>
</gene>
<dbReference type="SUPFAM" id="SSF53187">
    <property type="entry name" value="Zn-dependent exopeptidases"/>
    <property type="match status" value="1"/>
</dbReference>
<reference evidence="1 2" key="1">
    <citation type="submission" date="2017-07" db="EMBL/GenBank/DDBJ databases">
        <title>The new phylogeny of genus Mycobacterium.</title>
        <authorList>
            <person name="Tortoli E."/>
            <person name="Trovato A."/>
            <person name="Cirillo D.M."/>
        </authorList>
    </citation>
    <scope>NUCLEOTIDE SEQUENCE [LARGE SCALE GENOMIC DNA]</scope>
    <source>
        <strain evidence="1 2">ATCC 33027</strain>
    </source>
</reference>
<keyword evidence="1" id="KW-0378">Hydrolase</keyword>
<dbReference type="GO" id="GO:0016787">
    <property type="term" value="F:hydrolase activity"/>
    <property type="evidence" value="ECO:0007669"/>
    <property type="project" value="UniProtKB-KW"/>
</dbReference>